<dbReference type="Gene3D" id="3.30.300.30">
    <property type="match status" value="1"/>
</dbReference>
<dbReference type="RefSeq" id="WP_184464756.1">
    <property type="nucleotide sequence ID" value="NZ_JACHHW010000012.1"/>
</dbReference>
<evidence type="ECO:0000259" key="4">
    <source>
        <dbReference type="Pfam" id="PF13193"/>
    </source>
</evidence>
<name>A0A840R968_9GAMM</name>
<evidence type="ECO:0000313" key="6">
    <source>
        <dbReference type="Proteomes" id="UP000536640"/>
    </source>
</evidence>
<keyword evidence="2 5" id="KW-0436">Ligase</keyword>
<dbReference type="Proteomes" id="UP000536640">
    <property type="component" value="Unassembled WGS sequence"/>
</dbReference>
<dbReference type="AlphaFoldDB" id="A0A840R968"/>
<keyword evidence="6" id="KW-1185">Reference proteome</keyword>
<dbReference type="InterPro" id="IPR045851">
    <property type="entry name" value="AMP-bd_C_sf"/>
</dbReference>
<dbReference type="PANTHER" id="PTHR43201:SF5">
    <property type="entry name" value="MEDIUM-CHAIN ACYL-COA LIGASE ACSF2, MITOCHONDRIAL"/>
    <property type="match status" value="1"/>
</dbReference>
<dbReference type="GO" id="GO:0006631">
    <property type="term" value="P:fatty acid metabolic process"/>
    <property type="evidence" value="ECO:0007669"/>
    <property type="project" value="TreeGrafter"/>
</dbReference>
<dbReference type="SUPFAM" id="SSF56801">
    <property type="entry name" value="Acetyl-CoA synthetase-like"/>
    <property type="match status" value="1"/>
</dbReference>
<dbReference type="InterPro" id="IPR025110">
    <property type="entry name" value="AMP-bd_C"/>
</dbReference>
<dbReference type="Pfam" id="PF00501">
    <property type="entry name" value="AMP-binding"/>
    <property type="match status" value="1"/>
</dbReference>
<comment type="caution">
    <text evidence="5">The sequence shown here is derived from an EMBL/GenBank/DDBJ whole genome shotgun (WGS) entry which is preliminary data.</text>
</comment>
<dbReference type="Pfam" id="PF13193">
    <property type="entry name" value="AMP-binding_C"/>
    <property type="match status" value="1"/>
</dbReference>
<dbReference type="CDD" id="cd17631">
    <property type="entry name" value="FACL_FadD13-like"/>
    <property type="match status" value="1"/>
</dbReference>
<dbReference type="InterPro" id="IPR020845">
    <property type="entry name" value="AMP-binding_CS"/>
</dbReference>
<evidence type="ECO:0000256" key="2">
    <source>
        <dbReference type="ARBA" id="ARBA00022598"/>
    </source>
</evidence>
<sequence>MHISQIVFRAAQQRGTAEAIEYQGNVRNWTQTEQRMCAMAGALAQQGLGINDKVAILSLNSDVYLESLFAIPHMGGVMVPLNTRWALPEFQYPLSDSDSKGLLFDSNFIAVVEQLRSEDTAIEHYFYMGAAEDCPAWAQCLESLMQEAEPLLDSVLADRELAGIFYTGGTTGYPKGVMQSHVALFTSGLSLAAASNADENRTVLHCAPMFHMADLATVFMYSILGSKHVIVPAFEPLAVIDAIAELGVSDTLMVPAMLQMMLDHPEFDAGKLQGLKALLYGASPMPEGLLRKILTTLPNLEITQAYGQTEMAPLITILSAEDHRAAIRGDEKSARLLRSAGKSGYSVQIKTVDEQGKTLPLGSVGEICTRGPNAMSGYWNKPEQTAAALKDNWVHTGDAGYIDEEGYLFIVDRVKDMIVTGGENVFSSEVESALSTHPAVAQVAVVGIPHDDWGEAVHAIVVARPGVACTEADIIAHAREKIAHYKCPKSVSFRDEPLPHSGAGKVLKRELRAPYWEGRERQVN</sequence>
<proteinExistence type="inferred from homology"/>
<organism evidence="5 6">
    <name type="scientific">Zhongshania antarctica</name>
    <dbReference type="NCBI Taxonomy" id="641702"/>
    <lineage>
        <taxon>Bacteria</taxon>
        <taxon>Pseudomonadati</taxon>
        <taxon>Pseudomonadota</taxon>
        <taxon>Gammaproteobacteria</taxon>
        <taxon>Cellvibrionales</taxon>
        <taxon>Spongiibacteraceae</taxon>
        <taxon>Zhongshania</taxon>
    </lineage>
</organism>
<gene>
    <name evidence="5" type="ORF">HNQ57_003305</name>
</gene>
<dbReference type="Gene3D" id="3.40.50.12780">
    <property type="entry name" value="N-terminal domain of ligase-like"/>
    <property type="match status" value="1"/>
</dbReference>
<reference evidence="5 6" key="1">
    <citation type="submission" date="2020-08" db="EMBL/GenBank/DDBJ databases">
        <title>Genomic Encyclopedia of Type Strains, Phase IV (KMG-IV): sequencing the most valuable type-strain genomes for metagenomic binning, comparative biology and taxonomic classification.</title>
        <authorList>
            <person name="Goeker M."/>
        </authorList>
    </citation>
    <scope>NUCLEOTIDE SEQUENCE [LARGE SCALE GENOMIC DNA]</scope>
    <source>
        <strain evidence="5 6">DSM 25701</strain>
    </source>
</reference>
<dbReference type="InterPro" id="IPR000873">
    <property type="entry name" value="AMP-dep_synth/lig_dom"/>
</dbReference>
<comment type="similarity">
    <text evidence="1">Belongs to the ATP-dependent AMP-binding enzyme family.</text>
</comment>
<evidence type="ECO:0000256" key="1">
    <source>
        <dbReference type="ARBA" id="ARBA00006432"/>
    </source>
</evidence>
<dbReference type="GO" id="GO:0031956">
    <property type="term" value="F:medium-chain fatty acid-CoA ligase activity"/>
    <property type="evidence" value="ECO:0007669"/>
    <property type="project" value="TreeGrafter"/>
</dbReference>
<dbReference type="NCBIfam" id="NF004837">
    <property type="entry name" value="PRK06187.1"/>
    <property type="match status" value="1"/>
</dbReference>
<feature type="domain" description="AMP-binding enzyme C-terminal" evidence="4">
    <location>
        <begin position="429"/>
        <end position="505"/>
    </location>
</feature>
<evidence type="ECO:0000259" key="3">
    <source>
        <dbReference type="Pfam" id="PF00501"/>
    </source>
</evidence>
<evidence type="ECO:0000313" key="5">
    <source>
        <dbReference type="EMBL" id="MBB5189006.1"/>
    </source>
</evidence>
<protein>
    <submittedName>
        <fullName evidence="5">Acyl-CoA synthetase (AMP-forming)/AMP-acid ligase II</fullName>
    </submittedName>
</protein>
<dbReference type="PANTHER" id="PTHR43201">
    <property type="entry name" value="ACYL-COA SYNTHETASE"/>
    <property type="match status" value="1"/>
</dbReference>
<accession>A0A840R968</accession>
<dbReference type="InterPro" id="IPR042099">
    <property type="entry name" value="ANL_N_sf"/>
</dbReference>
<dbReference type="FunFam" id="3.30.300.30:FF:000008">
    <property type="entry name" value="2,3-dihydroxybenzoate-AMP ligase"/>
    <property type="match status" value="1"/>
</dbReference>
<feature type="domain" description="AMP-dependent synthetase/ligase" evidence="3">
    <location>
        <begin position="8"/>
        <end position="379"/>
    </location>
</feature>
<dbReference type="EMBL" id="JACHHW010000012">
    <property type="protein sequence ID" value="MBB5189006.1"/>
    <property type="molecule type" value="Genomic_DNA"/>
</dbReference>
<dbReference type="PROSITE" id="PS00455">
    <property type="entry name" value="AMP_BINDING"/>
    <property type="match status" value="1"/>
</dbReference>